<reference evidence="1" key="1">
    <citation type="journal article" date="2022" name="Int. J. Mol. Sci.">
        <title>Draft Genome of Tanacetum Coccineum: Genomic Comparison of Closely Related Tanacetum-Family Plants.</title>
        <authorList>
            <person name="Yamashiro T."/>
            <person name="Shiraishi A."/>
            <person name="Nakayama K."/>
            <person name="Satake H."/>
        </authorList>
    </citation>
    <scope>NUCLEOTIDE SEQUENCE</scope>
</reference>
<evidence type="ECO:0000313" key="2">
    <source>
        <dbReference type="Proteomes" id="UP001151760"/>
    </source>
</evidence>
<dbReference type="InterPro" id="IPR044691">
    <property type="entry name" value="DCC1_Trx"/>
</dbReference>
<protein>
    <recommendedName>
        <fullName evidence="3">DUF393 domain-containing protein</fullName>
    </recommendedName>
</protein>
<evidence type="ECO:0000313" key="1">
    <source>
        <dbReference type="EMBL" id="GJT06331.1"/>
    </source>
</evidence>
<keyword evidence="2" id="KW-1185">Reference proteome</keyword>
<gene>
    <name evidence="1" type="ORF">Tco_0840793</name>
</gene>
<comment type="caution">
    <text evidence="1">The sequence shown here is derived from an EMBL/GenBank/DDBJ whole genome shotgun (WGS) entry which is preliminary data.</text>
</comment>
<accession>A0ABQ5AYX1</accession>
<dbReference type="PANTHER" id="PTHR34290:SF2">
    <property type="entry name" value="OS04G0668800 PROTEIN"/>
    <property type="match status" value="1"/>
</dbReference>
<reference evidence="1" key="2">
    <citation type="submission" date="2022-01" db="EMBL/GenBank/DDBJ databases">
        <authorList>
            <person name="Yamashiro T."/>
            <person name="Shiraishi A."/>
            <person name="Satake H."/>
            <person name="Nakayama K."/>
        </authorList>
    </citation>
    <scope>NUCLEOTIDE SEQUENCE</scope>
</reference>
<dbReference type="EMBL" id="BQNB010012660">
    <property type="protein sequence ID" value="GJT06331.1"/>
    <property type="molecule type" value="Genomic_DNA"/>
</dbReference>
<dbReference type="Proteomes" id="UP001151760">
    <property type="component" value="Unassembled WGS sequence"/>
</dbReference>
<dbReference type="PANTHER" id="PTHR34290">
    <property type="entry name" value="SI:CH73-390P7.2"/>
    <property type="match status" value="1"/>
</dbReference>
<sequence length="164" mass="18208">MACDPQTTVHCTMIFRFCVRSIQEATTDPITPTKDNNVGQSQSSTNWKVKMLYDGDCPLCMREAMGKIHAIMSDGTIVTNVENPNTMMNILFGDNIFDNLCHGAFSKEPYSSPKHVIDQFATIASAVLWVGAAPLEEVLERFNNALTKEVGNMLRIGNSPYWSP</sequence>
<organism evidence="1 2">
    <name type="scientific">Tanacetum coccineum</name>
    <dbReference type="NCBI Taxonomy" id="301880"/>
    <lineage>
        <taxon>Eukaryota</taxon>
        <taxon>Viridiplantae</taxon>
        <taxon>Streptophyta</taxon>
        <taxon>Embryophyta</taxon>
        <taxon>Tracheophyta</taxon>
        <taxon>Spermatophyta</taxon>
        <taxon>Magnoliopsida</taxon>
        <taxon>eudicotyledons</taxon>
        <taxon>Gunneridae</taxon>
        <taxon>Pentapetalae</taxon>
        <taxon>asterids</taxon>
        <taxon>campanulids</taxon>
        <taxon>Asterales</taxon>
        <taxon>Asteraceae</taxon>
        <taxon>Asteroideae</taxon>
        <taxon>Anthemideae</taxon>
        <taxon>Anthemidinae</taxon>
        <taxon>Tanacetum</taxon>
    </lineage>
</organism>
<proteinExistence type="predicted"/>
<evidence type="ECO:0008006" key="3">
    <source>
        <dbReference type="Google" id="ProtNLM"/>
    </source>
</evidence>
<name>A0ABQ5AYX1_9ASTR</name>